<dbReference type="EMBL" id="GG698484">
    <property type="protein sequence ID" value="EGD94823.1"/>
    <property type="molecule type" value="Genomic_DNA"/>
</dbReference>
<dbReference type="HOGENOM" id="CLU_2225107_0_0_1"/>
<feature type="compositionally biased region" description="Acidic residues" evidence="1">
    <location>
        <begin position="38"/>
        <end position="56"/>
    </location>
</feature>
<protein>
    <submittedName>
        <fullName evidence="2">Uncharacterized protein</fullName>
    </submittedName>
</protein>
<feature type="region of interest" description="Disordered" evidence="1">
    <location>
        <begin position="26"/>
        <end position="58"/>
    </location>
</feature>
<evidence type="ECO:0000313" key="2">
    <source>
        <dbReference type="EMBL" id="EGD94823.1"/>
    </source>
</evidence>
<keyword evidence="3" id="KW-1185">Reference proteome</keyword>
<evidence type="ECO:0000313" key="3">
    <source>
        <dbReference type="Proteomes" id="UP000009172"/>
    </source>
</evidence>
<evidence type="ECO:0000256" key="1">
    <source>
        <dbReference type="SAM" id="MobiDB-lite"/>
    </source>
</evidence>
<proteinExistence type="predicted"/>
<sequence length="106" mass="12124">MKLKMKLKSNFSFLLRLQAWRLSQAGLAGREDTRQEEEVGEEEDEDKYSVEGEEEDRTLQLYSPTSTATTLLDTDESATGIVKRRRESLLSATLQEGKGRERERLG</sequence>
<accession>F2RU24</accession>
<organism evidence="2 3">
    <name type="scientific">Trichophyton tonsurans (strain CBS 112818)</name>
    <name type="common">Scalp ringworm fungus</name>
    <dbReference type="NCBI Taxonomy" id="647933"/>
    <lineage>
        <taxon>Eukaryota</taxon>
        <taxon>Fungi</taxon>
        <taxon>Dikarya</taxon>
        <taxon>Ascomycota</taxon>
        <taxon>Pezizomycotina</taxon>
        <taxon>Eurotiomycetes</taxon>
        <taxon>Eurotiomycetidae</taxon>
        <taxon>Onygenales</taxon>
        <taxon>Arthrodermataceae</taxon>
        <taxon>Trichophyton</taxon>
    </lineage>
</organism>
<dbReference type="Proteomes" id="UP000009172">
    <property type="component" value="Unassembled WGS sequence"/>
</dbReference>
<name>F2RU24_TRIT1</name>
<dbReference type="AlphaFoldDB" id="F2RU24"/>
<reference evidence="3" key="1">
    <citation type="journal article" date="2012" name="MBio">
        <title>Comparative genome analysis of Trichophyton rubrum and related dermatophytes reveals candidate genes involved in infection.</title>
        <authorList>
            <person name="Martinez D.A."/>
            <person name="Oliver B.G."/>
            <person name="Graeser Y."/>
            <person name="Goldberg J.M."/>
            <person name="Li W."/>
            <person name="Martinez-Rossi N.M."/>
            <person name="Monod M."/>
            <person name="Shelest E."/>
            <person name="Barton R.C."/>
            <person name="Birch E."/>
            <person name="Brakhage A.A."/>
            <person name="Chen Z."/>
            <person name="Gurr S.J."/>
            <person name="Heiman D."/>
            <person name="Heitman J."/>
            <person name="Kosti I."/>
            <person name="Rossi A."/>
            <person name="Saif S."/>
            <person name="Samalova M."/>
            <person name="Saunders C.W."/>
            <person name="Shea T."/>
            <person name="Summerbell R.C."/>
            <person name="Xu J."/>
            <person name="Young S."/>
            <person name="Zeng Q."/>
            <person name="Birren B.W."/>
            <person name="Cuomo C.A."/>
            <person name="White T.C."/>
        </authorList>
    </citation>
    <scope>NUCLEOTIDE SEQUENCE [LARGE SCALE GENOMIC DNA]</scope>
    <source>
        <strain evidence="3">CBS 112818</strain>
    </source>
</reference>
<gene>
    <name evidence="2" type="ORF">TESG_08351</name>
</gene>